<dbReference type="Proteomes" id="UP000284702">
    <property type="component" value="Unassembled WGS sequence"/>
</dbReference>
<accession>A0A425CC63</accession>
<evidence type="ECO:0000313" key="1">
    <source>
        <dbReference type="EMBL" id="RQM14549.1"/>
    </source>
</evidence>
<name>A0A425CC63_APHAT</name>
<dbReference type="AlphaFoldDB" id="A0A425CC63"/>
<keyword evidence="2" id="KW-1185">Reference proteome</keyword>
<gene>
    <name evidence="1" type="ORF">B5M09_014029</name>
</gene>
<comment type="caution">
    <text evidence="1">The sequence shown here is derived from an EMBL/GenBank/DDBJ whole genome shotgun (WGS) entry which is preliminary data.</text>
</comment>
<evidence type="ECO:0000313" key="2">
    <source>
        <dbReference type="Proteomes" id="UP000284702"/>
    </source>
</evidence>
<protein>
    <submittedName>
        <fullName evidence="1">Uncharacterized protein</fullName>
    </submittedName>
</protein>
<proteinExistence type="predicted"/>
<dbReference type="EMBL" id="MZMZ02005571">
    <property type="protein sequence ID" value="RQM14549.1"/>
    <property type="molecule type" value="Genomic_DNA"/>
</dbReference>
<sequence length="271" mass="30861">MQLVILLWWARSELRPVPENVDDGAALDKFLDGIQAIARVERGSWTDLFFKREQLHYGVETLPLPSLYRLDSTSNLLLYEPCVSKDEIQLSGITRGHVWATVSPLEDRYKEFSKTRAAVKYMECPHEDELVFMAAVMVNGVVPELKPLYEASLVRERIRTRGPFLRVVLPESAGDLNADDMAVRSELGELTLEKLQKAWFIVEERTAGMMEISHRILRISPVLNGVFESYTLKPANDLVTERLGNLMFDVDVRELKRQLIAYVEALGHSTA</sequence>
<reference evidence="1" key="1">
    <citation type="submission" date="2018-07" db="EMBL/GenBank/DDBJ databases">
        <title>Annotation of Aphanomyces astaci genome assembly.</title>
        <authorList>
            <person name="Studholme D.J."/>
        </authorList>
    </citation>
    <scope>NUCLEOTIDE SEQUENCE [LARGE SCALE GENOMIC DNA]</scope>
    <source>
        <strain evidence="1">Pc</strain>
    </source>
</reference>
<dbReference type="VEuPathDB" id="FungiDB:H257_18815"/>
<organism evidence="1 2">
    <name type="scientific">Aphanomyces astaci</name>
    <name type="common">Crayfish plague agent</name>
    <dbReference type="NCBI Taxonomy" id="112090"/>
    <lineage>
        <taxon>Eukaryota</taxon>
        <taxon>Sar</taxon>
        <taxon>Stramenopiles</taxon>
        <taxon>Oomycota</taxon>
        <taxon>Saprolegniomycetes</taxon>
        <taxon>Saprolegniales</taxon>
        <taxon>Verrucalvaceae</taxon>
        <taxon>Aphanomyces</taxon>
    </lineage>
</organism>